<dbReference type="SMART" id="SM01126">
    <property type="entry name" value="DDE_Tnp_IS1595"/>
    <property type="match status" value="1"/>
</dbReference>
<evidence type="ECO:0000313" key="3">
    <source>
        <dbReference type="EMBL" id="OPH82119.1"/>
    </source>
</evidence>
<gene>
    <name evidence="3" type="ORF">B2M20_13110</name>
</gene>
<dbReference type="AlphaFoldDB" id="A0A1V4HW62"/>
<feature type="domain" description="ISXO2-like transposase" evidence="2">
    <location>
        <begin position="125"/>
        <end position="282"/>
    </location>
</feature>
<evidence type="ECO:0000313" key="4">
    <source>
        <dbReference type="Proteomes" id="UP000189940"/>
    </source>
</evidence>
<comment type="caution">
    <text evidence="3">The sequence shown here is derived from an EMBL/GenBank/DDBJ whole genome shotgun (WGS) entry which is preliminary data.</text>
</comment>
<dbReference type="Pfam" id="PF12760">
    <property type="entry name" value="Zn_ribbon_IS1595"/>
    <property type="match status" value="1"/>
</dbReference>
<dbReference type="InterPro" id="IPR053164">
    <property type="entry name" value="IS1016-like_transposase"/>
</dbReference>
<dbReference type="Pfam" id="PF12762">
    <property type="entry name" value="DDE_Tnp_IS1595"/>
    <property type="match status" value="1"/>
</dbReference>
<proteinExistence type="predicted"/>
<evidence type="ECO:0000256" key="1">
    <source>
        <dbReference type="SAM" id="MobiDB-lite"/>
    </source>
</evidence>
<reference evidence="3 4" key="1">
    <citation type="submission" date="2017-02" db="EMBL/GenBank/DDBJ databases">
        <title>Genome sequence of the nitrite-oxidizing bacterium Nitrobacter vulgaris strain Ab1.</title>
        <authorList>
            <person name="Mellbye B.L."/>
            <person name="Davis E.W."/>
            <person name="Spieck E."/>
            <person name="Chang J.H."/>
            <person name="Bottomley P.J."/>
            <person name="Sayavedra-Soto L.A."/>
        </authorList>
    </citation>
    <scope>NUCLEOTIDE SEQUENCE [LARGE SCALE GENOMIC DNA]</scope>
    <source>
        <strain evidence="3 4">Ab1</strain>
    </source>
</reference>
<dbReference type="InterPro" id="IPR024442">
    <property type="entry name" value="Transposase_Zn_ribbon"/>
</dbReference>
<name>A0A1V4HW62_NITVU</name>
<keyword evidence="4" id="KW-1185">Reference proteome</keyword>
<organism evidence="3 4">
    <name type="scientific">Nitrobacter vulgaris</name>
    <dbReference type="NCBI Taxonomy" id="29421"/>
    <lineage>
        <taxon>Bacteria</taxon>
        <taxon>Pseudomonadati</taxon>
        <taxon>Pseudomonadota</taxon>
        <taxon>Alphaproteobacteria</taxon>
        <taxon>Hyphomicrobiales</taxon>
        <taxon>Nitrobacteraceae</taxon>
        <taxon>Nitrobacter</taxon>
    </lineage>
</organism>
<evidence type="ECO:0000259" key="2">
    <source>
        <dbReference type="SMART" id="SM01126"/>
    </source>
</evidence>
<dbReference type="OrthoDB" id="271821at2"/>
<dbReference type="PANTHER" id="PTHR47163">
    <property type="entry name" value="DDE_TNP_IS1595 DOMAIN-CONTAINING PROTEIN"/>
    <property type="match status" value="1"/>
</dbReference>
<dbReference type="PANTHER" id="PTHR47163:SF2">
    <property type="entry name" value="SI:DKEY-17M8.2"/>
    <property type="match status" value="1"/>
</dbReference>
<feature type="compositionally biased region" description="Polar residues" evidence="1">
    <location>
        <begin position="152"/>
        <end position="167"/>
    </location>
</feature>
<feature type="region of interest" description="Disordered" evidence="1">
    <location>
        <begin position="145"/>
        <end position="167"/>
    </location>
</feature>
<dbReference type="Proteomes" id="UP000189940">
    <property type="component" value="Unassembled WGS sequence"/>
</dbReference>
<dbReference type="InterPro" id="IPR024445">
    <property type="entry name" value="Tnp_ISXO2-like"/>
</dbReference>
<sequence length="313" mass="35210">MSQFNAAHFQTVEAAREYLEALRWGGERVCPHCGSLNSFATKKAGIYRCREKECRKDFSVTTKSVMESSHIKLHIWLQAFYLMASSKKGVSSHQLHRAIGVTYKTAWFLSHRIREAMRAGGLVAPMGGEGSIVEADETYFGNVPESKRRTKTTSGRPFTKSGRTGPSNKRAIVSLVERGGNVRSFHVAVADASTVAGIVTANIHHETRLHTDESRLYTKVGAHFATHETINHSHKEYARGDVTTNSVEGYFSIFKRGMKGVYQHCAEKHLHRYLSEYDFRYNHRVKLGYNDGERADLAIKGAAGKRLTYRQSH</sequence>
<dbReference type="NCBIfam" id="NF033547">
    <property type="entry name" value="transpos_IS1595"/>
    <property type="match status" value="1"/>
</dbReference>
<dbReference type="RefSeq" id="WP_079447486.1">
    <property type="nucleotide sequence ID" value="NZ_MWPQ01000049.1"/>
</dbReference>
<accession>A0A1V4HW62</accession>
<protein>
    <submittedName>
        <fullName evidence="3">IS1595 family transposase</fullName>
    </submittedName>
</protein>
<dbReference type="EMBL" id="MWPQ01000049">
    <property type="protein sequence ID" value="OPH82119.1"/>
    <property type="molecule type" value="Genomic_DNA"/>
</dbReference>